<evidence type="ECO:0000256" key="11">
    <source>
        <dbReference type="SAM" id="SignalP"/>
    </source>
</evidence>
<dbReference type="InterPro" id="IPR013210">
    <property type="entry name" value="LRR_N_plant-typ"/>
</dbReference>
<organism evidence="13 14">
    <name type="scientific">Prunus armeniaca</name>
    <name type="common">Apricot</name>
    <name type="synonym">Armeniaca vulgaris</name>
    <dbReference type="NCBI Taxonomy" id="36596"/>
    <lineage>
        <taxon>Eukaryota</taxon>
        <taxon>Viridiplantae</taxon>
        <taxon>Streptophyta</taxon>
        <taxon>Embryophyta</taxon>
        <taxon>Tracheophyta</taxon>
        <taxon>Spermatophyta</taxon>
        <taxon>Magnoliopsida</taxon>
        <taxon>eudicotyledons</taxon>
        <taxon>Gunneridae</taxon>
        <taxon>Pentapetalae</taxon>
        <taxon>rosids</taxon>
        <taxon>fabids</taxon>
        <taxon>Rosales</taxon>
        <taxon>Rosaceae</taxon>
        <taxon>Amygdaloideae</taxon>
        <taxon>Amygdaleae</taxon>
        <taxon>Prunus</taxon>
    </lineage>
</organism>
<keyword evidence="8" id="KW-0379">Hydroxylation</keyword>
<dbReference type="AlphaFoldDB" id="A0A6J5YAU3"/>
<evidence type="ECO:0000259" key="12">
    <source>
        <dbReference type="Pfam" id="PF08263"/>
    </source>
</evidence>
<keyword evidence="6" id="KW-0677">Repeat</keyword>
<name>A0A6J5YAU3_PRUAR</name>
<feature type="domain" description="Leucine-rich repeat-containing N-terminal plant-type" evidence="12">
    <location>
        <begin position="78"/>
        <end position="110"/>
    </location>
</feature>
<sequence length="298" mass="33098">MAPPLITNKASGGCLLFFLLFSSFSALSFALTDAEVAFIAHRQLLTLPEGGDLPENYEVQVDAKLNFENNRLKNAYVALQALKKAIFSDPFGFTVNWEGANVCSYKGVFCAPALDDEKLTVVAGLDLNHADIAGHLPVEMGLLTDAALIHLNSNRFCGIIPRSFRRLILMHEFDVSNNRFVGSFPVVVLEWPSCKYLDLRYNDFEGELPPELFYKEHDALFLNHNRFTSIIPDTLGHSTVSVVNFGFNNFTGCIPRSIGNMKNLNEIIFMNNQLGGCFPPEIGNLGNLQVLDVDRVCD</sequence>
<keyword evidence="2" id="KW-0134">Cell wall</keyword>
<dbReference type="PANTHER" id="PTHR32093:SF124">
    <property type="entry name" value="POLLEN-SPECIFIC LEUCINE-RICH REPEAT EXTENSIN-LIKE PROTEIN 1"/>
    <property type="match status" value="1"/>
</dbReference>
<dbReference type="EMBL" id="CAEKKB010000008">
    <property type="protein sequence ID" value="CAB4320678.1"/>
    <property type="molecule type" value="Genomic_DNA"/>
</dbReference>
<dbReference type="GO" id="GO:0071555">
    <property type="term" value="P:cell wall organization"/>
    <property type="evidence" value="ECO:0007669"/>
    <property type="project" value="UniProtKB-KW"/>
</dbReference>
<evidence type="ECO:0000256" key="5">
    <source>
        <dbReference type="ARBA" id="ARBA00022729"/>
    </source>
</evidence>
<dbReference type="Pfam" id="PF08263">
    <property type="entry name" value="LRRNT_2"/>
    <property type="match status" value="1"/>
</dbReference>
<evidence type="ECO:0000256" key="6">
    <source>
        <dbReference type="ARBA" id="ARBA00022737"/>
    </source>
</evidence>
<dbReference type="Proteomes" id="UP000507245">
    <property type="component" value="Unassembled WGS sequence"/>
</dbReference>
<dbReference type="PANTHER" id="PTHR32093">
    <property type="entry name" value="LEUCINE-RICH REPEAT EXTENSIN-LIKE PROTEIN 3-RELATED"/>
    <property type="match status" value="1"/>
</dbReference>
<keyword evidence="4" id="KW-0433">Leucine-rich repeat</keyword>
<protein>
    <recommendedName>
        <fullName evidence="10">Cell wall hydroxyproline-rich glycoprotein</fullName>
    </recommendedName>
</protein>
<dbReference type="Pfam" id="PF00560">
    <property type="entry name" value="LRR_1"/>
    <property type="match status" value="1"/>
</dbReference>
<dbReference type="Gene3D" id="3.80.10.10">
    <property type="entry name" value="Ribonuclease Inhibitor"/>
    <property type="match status" value="2"/>
</dbReference>
<evidence type="ECO:0000313" key="14">
    <source>
        <dbReference type="Proteomes" id="UP000507245"/>
    </source>
</evidence>
<accession>A0A6J5YAU3</accession>
<dbReference type="InterPro" id="IPR051582">
    <property type="entry name" value="LRR_extensin-like_regulator"/>
</dbReference>
<evidence type="ECO:0000256" key="1">
    <source>
        <dbReference type="ARBA" id="ARBA00004191"/>
    </source>
</evidence>
<evidence type="ECO:0000256" key="4">
    <source>
        <dbReference type="ARBA" id="ARBA00022614"/>
    </source>
</evidence>
<gene>
    <name evidence="13" type="ORF">ORAREDHAP_LOCUS49611</name>
</gene>
<dbReference type="SUPFAM" id="SSF52058">
    <property type="entry name" value="L domain-like"/>
    <property type="match status" value="1"/>
</dbReference>
<feature type="chain" id="PRO_5026657102" description="Cell wall hydroxyproline-rich glycoprotein" evidence="11">
    <location>
        <begin position="31"/>
        <end position="298"/>
    </location>
</feature>
<evidence type="ECO:0000313" key="13">
    <source>
        <dbReference type="EMBL" id="CAB4320678.1"/>
    </source>
</evidence>
<comment type="subcellular location">
    <subcellularLocation>
        <location evidence="1">Secreted</location>
        <location evidence="1">Cell wall</location>
    </subcellularLocation>
</comment>
<keyword evidence="9" id="KW-0961">Cell wall biogenesis/degradation</keyword>
<evidence type="ECO:0000256" key="10">
    <source>
        <dbReference type="ARBA" id="ARBA00041871"/>
    </source>
</evidence>
<keyword evidence="3" id="KW-0964">Secreted</keyword>
<evidence type="ECO:0000256" key="2">
    <source>
        <dbReference type="ARBA" id="ARBA00022512"/>
    </source>
</evidence>
<proteinExistence type="predicted"/>
<evidence type="ECO:0000256" key="3">
    <source>
        <dbReference type="ARBA" id="ARBA00022525"/>
    </source>
</evidence>
<dbReference type="InterPro" id="IPR032675">
    <property type="entry name" value="LRR_dom_sf"/>
</dbReference>
<evidence type="ECO:0000256" key="9">
    <source>
        <dbReference type="ARBA" id="ARBA00023316"/>
    </source>
</evidence>
<evidence type="ECO:0000256" key="7">
    <source>
        <dbReference type="ARBA" id="ARBA00023180"/>
    </source>
</evidence>
<dbReference type="FunFam" id="3.80.10.10:FF:000224">
    <property type="entry name" value="Leucine-rich repeat extensin-like protein 1"/>
    <property type="match status" value="1"/>
</dbReference>
<reference evidence="14" key="1">
    <citation type="journal article" date="2020" name="Genome Biol.">
        <title>Gamete binning: chromosome-level and haplotype-resolved genome assembly enabled by high-throughput single-cell sequencing of gamete genomes.</title>
        <authorList>
            <person name="Campoy J.A."/>
            <person name="Sun H."/>
            <person name="Goel M."/>
            <person name="Jiao W.-B."/>
            <person name="Folz-Donahue K."/>
            <person name="Wang N."/>
            <person name="Rubio M."/>
            <person name="Liu C."/>
            <person name="Kukat C."/>
            <person name="Ruiz D."/>
            <person name="Huettel B."/>
            <person name="Schneeberger K."/>
        </authorList>
    </citation>
    <scope>NUCLEOTIDE SEQUENCE [LARGE SCALE GENOMIC DNA]</scope>
    <source>
        <strain evidence="14">cv. Rojo Pasion</strain>
    </source>
</reference>
<evidence type="ECO:0000256" key="8">
    <source>
        <dbReference type="ARBA" id="ARBA00023278"/>
    </source>
</evidence>
<keyword evidence="14" id="KW-1185">Reference proteome</keyword>
<feature type="signal peptide" evidence="11">
    <location>
        <begin position="1"/>
        <end position="30"/>
    </location>
</feature>
<dbReference type="OrthoDB" id="676979at2759"/>
<keyword evidence="5 11" id="KW-0732">Signal</keyword>
<dbReference type="InterPro" id="IPR001611">
    <property type="entry name" value="Leu-rich_rpt"/>
</dbReference>
<keyword evidence="7" id="KW-0325">Glycoprotein</keyword>